<dbReference type="OrthoDB" id="104314at2759"/>
<sequence>MIFTPPQATAIHGAYNRTYLVSTDYTASAVRAVYRGVGTSGSNSFKDRKKLHLEDLSKIYRFLVKDDKTFLKSTSSKDLLIKIADTCSEELFKTHVLSRDMMTLSEDLSDAFCEMYEKLNQQQDWIPPTVGGESRQQCVNRTIANVMPLMELLDALQRSGLMDVSTMPAGDRFSHVGGERVLEGAAQRGLGIRIMTTLAQPQHGKFQGHF</sequence>
<name>A0A8T1W945_9STRA</name>
<dbReference type="Proteomes" id="UP000694044">
    <property type="component" value="Unassembled WGS sequence"/>
</dbReference>
<comment type="caution">
    <text evidence="1">The sequence shown here is derived from an EMBL/GenBank/DDBJ whole genome shotgun (WGS) entry which is preliminary data.</text>
</comment>
<reference evidence="1" key="1">
    <citation type="submission" date="2021-02" db="EMBL/GenBank/DDBJ databases">
        <authorList>
            <person name="Palmer J.M."/>
        </authorList>
    </citation>
    <scope>NUCLEOTIDE SEQUENCE</scope>
    <source>
        <strain evidence="1">SCRP734</strain>
    </source>
</reference>
<evidence type="ECO:0000313" key="1">
    <source>
        <dbReference type="EMBL" id="KAG7388754.1"/>
    </source>
</evidence>
<evidence type="ECO:0000313" key="2">
    <source>
        <dbReference type="Proteomes" id="UP000694044"/>
    </source>
</evidence>
<proteinExistence type="predicted"/>
<dbReference type="AlphaFoldDB" id="A0A8T1W945"/>
<dbReference type="EMBL" id="JAGDFM010000054">
    <property type="protein sequence ID" value="KAG7388754.1"/>
    <property type="molecule type" value="Genomic_DNA"/>
</dbReference>
<keyword evidence="2" id="KW-1185">Reference proteome</keyword>
<gene>
    <name evidence="1" type="ORF">PHYPSEUDO_011773</name>
</gene>
<accession>A0A8T1W945</accession>
<organism evidence="1 2">
    <name type="scientific">Phytophthora pseudosyringae</name>
    <dbReference type="NCBI Taxonomy" id="221518"/>
    <lineage>
        <taxon>Eukaryota</taxon>
        <taxon>Sar</taxon>
        <taxon>Stramenopiles</taxon>
        <taxon>Oomycota</taxon>
        <taxon>Peronosporomycetes</taxon>
        <taxon>Peronosporales</taxon>
        <taxon>Peronosporaceae</taxon>
        <taxon>Phytophthora</taxon>
    </lineage>
</organism>
<protein>
    <submittedName>
        <fullName evidence="1">Uncharacterized protein</fullName>
    </submittedName>
</protein>